<dbReference type="STRING" id="27342.A0A0H2RLS0"/>
<keyword evidence="5 11" id="KW-0808">Transferase</keyword>
<sequence length="650" mass="70344">MHFEKLSSIARFKAACPYLKTTTTTMLRSLCTTASARYPNLSQLTEKASGCPIMGPTLAARSSQLQARSYASVAGNAEIQHLHRNTDMFNPKAPGIEKCPHAAAARRAAEMADALADSQKKKAATAATVEKPAVADQAKPFSYEKFYATELEKKHQDKSYRYFNNINRLANKFPVAHTGATEEEVTVWCANDYLGMGKNPVVLDTIHRTLDKYGHGAGGTRNIAGNGAMHLSLEQEVATLHRKEAALVFSSCYVANDATLSTLGSKLPGCVYFSDSMNHASMIQGMRHSGAKKEIFKHNDMEDLEMKLRQYPKETPKIIAFESVYSMCGSVGPIEKICDLAEQYGALTFLDEVHAVGMYGPRGAGVAEHLDWEAQKRAGQSPDTIKGSVMDRVDIITGTLGKAYGAVGGYIAGSTDFVDMIRSYAPGFIFTTSLPPATVAGAQASVAYQKEYLGDRRLQQLNARTLKSRLAELDIPVIPGPSHIVPVLVGDAALAKAASDSLLTDHGIYVQSINYPTVARGEERLRITPTPGHTVEQTMRMVAAVDETFTRLGIRRLKDWKAVGGRAGVGSPDAKPVSPIWTDEQLGLLNNTSPVQLKDGEKAIVDARAGRIAQERFKRLLGPVQKPVYHPPSLFNPTPLAIPAAIAAAA</sequence>
<dbReference type="Gene3D" id="3.40.640.10">
    <property type="entry name" value="Type I PLP-dependent aspartate aminotransferase-like (Major domain)"/>
    <property type="match status" value="1"/>
</dbReference>
<comment type="subcellular location">
    <subcellularLocation>
        <location evidence="11">Mitochondrion matrix</location>
    </subcellularLocation>
</comment>
<dbReference type="EMBL" id="KQ085970">
    <property type="protein sequence ID" value="KLO12849.1"/>
    <property type="molecule type" value="Genomic_DNA"/>
</dbReference>
<keyword evidence="14" id="KW-1185">Reference proteome</keyword>
<dbReference type="PANTHER" id="PTHR13693">
    <property type="entry name" value="CLASS II AMINOTRANSFERASE/8-AMINO-7-OXONONANOATE SYNTHASE"/>
    <property type="match status" value="1"/>
</dbReference>
<dbReference type="EC" id="2.3.1.37" evidence="11"/>
<evidence type="ECO:0000256" key="8">
    <source>
        <dbReference type="ARBA" id="ARBA00023315"/>
    </source>
</evidence>
<dbReference type="InterPro" id="IPR015424">
    <property type="entry name" value="PyrdxlP-dep_Trfase"/>
</dbReference>
<reference evidence="13 14" key="1">
    <citation type="submission" date="2015-04" db="EMBL/GenBank/DDBJ databases">
        <title>Complete genome sequence of Schizopora paradoxa KUC8140, a cosmopolitan wood degrader in East Asia.</title>
        <authorList>
            <consortium name="DOE Joint Genome Institute"/>
            <person name="Min B."/>
            <person name="Park H."/>
            <person name="Jang Y."/>
            <person name="Kim J.-J."/>
            <person name="Kim K.H."/>
            <person name="Pangilinan J."/>
            <person name="Lipzen A."/>
            <person name="Riley R."/>
            <person name="Grigoriev I.V."/>
            <person name="Spatafora J.W."/>
            <person name="Choi I.-G."/>
        </authorList>
    </citation>
    <scope>NUCLEOTIDE SEQUENCE [LARGE SCALE GENOMIC DNA]</scope>
    <source>
        <strain evidence="13 14">KUC8140</strain>
    </source>
</reference>
<dbReference type="AlphaFoldDB" id="A0A0H2RLS0"/>
<dbReference type="InterPro" id="IPR015422">
    <property type="entry name" value="PyrdxlP-dep_Trfase_small"/>
</dbReference>
<evidence type="ECO:0000256" key="1">
    <source>
        <dbReference type="ARBA" id="ARBA00001933"/>
    </source>
</evidence>
<organism evidence="13 14">
    <name type="scientific">Schizopora paradoxa</name>
    <dbReference type="NCBI Taxonomy" id="27342"/>
    <lineage>
        <taxon>Eukaryota</taxon>
        <taxon>Fungi</taxon>
        <taxon>Dikarya</taxon>
        <taxon>Basidiomycota</taxon>
        <taxon>Agaricomycotina</taxon>
        <taxon>Agaricomycetes</taxon>
        <taxon>Hymenochaetales</taxon>
        <taxon>Schizoporaceae</taxon>
        <taxon>Schizopora</taxon>
    </lineage>
</organism>
<dbReference type="GO" id="GO:0005759">
    <property type="term" value="C:mitochondrial matrix"/>
    <property type="evidence" value="ECO:0007669"/>
    <property type="project" value="UniProtKB-SubCell"/>
</dbReference>
<dbReference type="CDD" id="cd06454">
    <property type="entry name" value="KBL_like"/>
    <property type="match status" value="1"/>
</dbReference>
<dbReference type="NCBIfam" id="TIGR01821">
    <property type="entry name" value="5aminolev_synth"/>
    <property type="match status" value="1"/>
</dbReference>
<protein>
    <recommendedName>
        <fullName evidence="11">5-aminolevulinate synthase</fullName>
        <ecNumber evidence="11">2.3.1.37</ecNumber>
    </recommendedName>
    <alternativeName>
        <fullName evidence="11">5-aminolevulinic acid synthase</fullName>
    </alternativeName>
    <alternativeName>
        <fullName evidence="11">Delta-ALA synthase</fullName>
    </alternativeName>
    <alternativeName>
        <fullName evidence="11">Delta-aminolevulinate synthase</fullName>
    </alternativeName>
</protein>
<accession>A0A0H2RLS0</accession>
<dbReference type="PROSITE" id="PS00599">
    <property type="entry name" value="AA_TRANSFER_CLASS_2"/>
    <property type="match status" value="1"/>
</dbReference>
<dbReference type="InterPro" id="IPR010961">
    <property type="entry name" value="4pyrrol_synth_NH2levulA_synth"/>
</dbReference>
<evidence type="ECO:0000256" key="2">
    <source>
        <dbReference type="ARBA" id="ARBA00003076"/>
    </source>
</evidence>
<dbReference type="GO" id="GO:0006782">
    <property type="term" value="P:protoporphyrinogen IX biosynthetic process"/>
    <property type="evidence" value="ECO:0007669"/>
    <property type="project" value="UniProtKB-UniRule"/>
</dbReference>
<evidence type="ECO:0000256" key="7">
    <source>
        <dbReference type="ARBA" id="ARBA00023133"/>
    </source>
</evidence>
<dbReference type="GO" id="GO:0003870">
    <property type="term" value="F:5-aminolevulinate synthase activity"/>
    <property type="evidence" value="ECO:0007669"/>
    <property type="project" value="UniProtKB-EC"/>
</dbReference>
<evidence type="ECO:0000256" key="5">
    <source>
        <dbReference type="ARBA" id="ARBA00022679"/>
    </source>
</evidence>
<evidence type="ECO:0000256" key="4">
    <source>
        <dbReference type="ARBA" id="ARBA00008392"/>
    </source>
</evidence>
<comment type="function">
    <text evidence="2">Catalyzes the synthesis of 5-aminolevulinate (ALA) from succinyl-CoA and glycine, the first and rate-limiting step in heme biosynthesis.</text>
</comment>
<evidence type="ECO:0000313" key="13">
    <source>
        <dbReference type="EMBL" id="KLO12849.1"/>
    </source>
</evidence>
<dbReference type="OrthoDB" id="10263824at2759"/>
<comment type="cofactor">
    <cofactor evidence="1 10">
        <name>pyridoxal 5'-phosphate</name>
        <dbReference type="ChEBI" id="CHEBI:597326"/>
    </cofactor>
</comment>
<evidence type="ECO:0000256" key="6">
    <source>
        <dbReference type="ARBA" id="ARBA00022898"/>
    </source>
</evidence>
<evidence type="ECO:0000256" key="9">
    <source>
        <dbReference type="ARBA" id="ARBA00047654"/>
    </source>
</evidence>
<gene>
    <name evidence="13" type="ORF">SCHPADRAFT_904786</name>
</gene>
<dbReference type="GO" id="GO:0030170">
    <property type="term" value="F:pyridoxal phosphate binding"/>
    <property type="evidence" value="ECO:0007669"/>
    <property type="project" value="UniProtKB-UniRule"/>
</dbReference>
<comment type="pathway">
    <text evidence="3 11">Porphyrin-containing compound metabolism; protoporphyrin-IX biosynthesis; 5-aminolevulinate from glycine: step 1/1.</text>
</comment>
<dbReference type="FunCoup" id="A0A0H2RLS0">
    <property type="interactions" value="320"/>
</dbReference>
<keyword evidence="8 11" id="KW-0012">Acyltransferase</keyword>
<evidence type="ECO:0000256" key="3">
    <source>
        <dbReference type="ARBA" id="ARBA00005029"/>
    </source>
</evidence>
<dbReference type="Proteomes" id="UP000053477">
    <property type="component" value="Unassembled WGS sequence"/>
</dbReference>
<keyword evidence="7 11" id="KW-0350">Heme biosynthesis</keyword>
<feature type="domain" description="Aminotransferase class I/classII large" evidence="12">
    <location>
        <begin position="184"/>
        <end position="544"/>
    </location>
</feature>
<dbReference type="PANTHER" id="PTHR13693:SF102">
    <property type="entry name" value="2-AMINO-3-KETOBUTYRATE COENZYME A LIGASE, MITOCHONDRIAL"/>
    <property type="match status" value="1"/>
</dbReference>
<comment type="catalytic activity">
    <reaction evidence="9 11">
        <text>succinyl-CoA + glycine + H(+) = 5-aminolevulinate + CO2 + CoA</text>
        <dbReference type="Rhea" id="RHEA:12921"/>
        <dbReference type="ChEBI" id="CHEBI:15378"/>
        <dbReference type="ChEBI" id="CHEBI:16526"/>
        <dbReference type="ChEBI" id="CHEBI:57287"/>
        <dbReference type="ChEBI" id="CHEBI:57292"/>
        <dbReference type="ChEBI" id="CHEBI:57305"/>
        <dbReference type="ChEBI" id="CHEBI:356416"/>
        <dbReference type="EC" id="2.3.1.37"/>
    </reaction>
</comment>
<dbReference type="InterPro" id="IPR050087">
    <property type="entry name" value="AON_synthase_class-II"/>
</dbReference>
<evidence type="ECO:0000259" key="12">
    <source>
        <dbReference type="Pfam" id="PF00155"/>
    </source>
</evidence>
<evidence type="ECO:0000256" key="11">
    <source>
        <dbReference type="RuleBase" id="RU910713"/>
    </source>
</evidence>
<dbReference type="UniPathway" id="UPA00251">
    <property type="reaction ID" value="UER00375"/>
</dbReference>
<dbReference type="InParanoid" id="A0A0H2RLS0"/>
<dbReference type="Pfam" id="PF00155">
    <property type="entry name" value="Aminotran_1_2"/>
    <property type="match status" value="1"/>
</dbReference>
<dbReference type="InterPro" id="IPR001917">
    <property type="entry name" value="Aminotrans_II_pyridoxalP_BS"/>
</dbReference>
<dbReference type="Gene3D" id="3.90.1150.10">
    <property type="entry name" value="Aspartate Aminotransferase, domain 1"/>
    <property type="match status" value="1"/>
</dbReference>
<dbReference type="InterPro" id="IPR015421">
    <property type="entry name" value="PyrdxlP-dep_Trfase_major"/>
</dbReference>
<dbReference type="FunFam" id="3.40.640.10:FF:000006">
    <property type="entry name" value="5-aminolevulinate synthase, mitochondrial"/>
    <property type="match status" value="1"/>
</dbReference>
<keyword evidence="11" id="KW-0496">Mitochondrion</keyword>
<keyword evidence="6 10" id="KW-0663">Pyridoxal phosphate</keyword>
<evidence type="ECO:0000256" key="10">
    <source>
        <dbReference type="RuleBase" id="RU003693"/>
    </source>
</evidence>
<proteinExistence type="inferred from homology"/>
<dbReference type="InterPro" id="IPR004839">
    <property type="entry name" value="Aminotransferase_I/II_large"/>
</dbReference>
<comment type="similarity">
    <text evidence="4 10">Belongs to the class-II pyridoxal-phosphate-dependent aminotransferase family.</text>
</comment>
<evidence type="ECO:0000313" key="14">
    <source>
        <dbReference type="Proteomes" id="UP000053477"/>
    </source>
</evidence>
<dbReference type="SUPFAM" id="SSF53383">
    <property type="entry name" value="PLP-dependent transferases"/>
    <property type="match status" value="1"/>
</dbReference>
<name>A0A0H2RLS0_9AGAM</name>